<evidence type="ECO:0000256" key="1">
    <source>
        <dbReference type="SAM" id="SignalP"/>
    </source>
</evidence>
<accession>A0A4V1AGR9</accession>
<dbReference type="KEGG" id="fnk:E1750_09365"/>
<dbReference type="RefSeq" id="WP_133276523.1">
    <property type="nucleotide sequence ID" value="NZ_CP037933.1"/>
</dbReference>
<dbReference type="AlphaFoldDB" id="A0A4V1AGR9"/>
<sequence length="151" mass="17293">MKKLVMIALLAIGLSVNAQETIYAEANENGVCTNLKTGEVINSELTSKFIIDFKLGVVTLTIENGQVMYNITEKYDYKWYDVNGKLINDKIVMCSNELQKIKICYSDDVNDQGIIGYTEMPEQEFAYYVYKIKPTKTKNYATVKKMKKNQK</sequence>
<organism evidence="2 3">
    <name type="scientific">Flavobacterium nackdongense</name>
    <dbReference type="NCBI Taxonomy" id="2547394"/>
    <lineage>
        <taxon>Bacteria</taxon>
        <taxon>Pseudomonadati</taxon>
        <taxon>Bacteroidota</taxon>
        <taxon>Flavobacteriia</taxon>
        <taxon>Flavobacteriales</taxon>
        <taxon>Flavobacteriaceae</taxon>
        <taxon>Flavobacterium</taxon>
    </lineage>
</organism>
<dbReference type="EMBL" id="CP037933">
    <property type="protein sequence ID" value="QBN19002.1"/>
    <property type="molecule type" value="Genomic_DNA"/>
</dbReference>
<protein>
    <submittedName>
        <fullName evidence="2">Uncharacterized protein</fullName>
    </submittedName>
</protein>
<keyword evidence="1" id="KW-0732">Signal</keyword>
<gene>
    <name evidence="2" type="ORF">E1750_09365</name>
</gene>
<proteinExistence type="predicted"/>
<reference evidence="3" key="1">
    <citation type="submission" date="2019-03" db="EMBL/GenBank/DDBJ databases">
        <title>Flavobacterium sp.</title>
        <authorList>
            <person name="Kim H."/>
        </authorList>
    </citation>
    <scope>NUCLEOTIDE SEQUENCE [LARGE SCALE GENOMIC DNA]</scope>
    <source>
        <strain evidence="3">GS13</strain>
    </source>
</reference>
<feature type="chain" id="PRO_5020432224" evidence="1">
    <location>
        <begin position="19"/>
        <end position="151"/>
    </location>
</feature>
<keyword evidence="3" id="KW-1185">Reference proteome</keyword>
<evidence type="ECO:0000313" key="3">
    <source>
        <dbReference type="Proteomes" id="UP000291124"/>
    </source>
</evidence>
<dbReference type="Proteomes" id="UP000291124">
    <property type="component" value="Chromosome"/>
</dbReference>
<name>A0A4V1AGR9_9FLAO</name>
<evidence type="ECO:0000313" key="2">
    <source>
        <dbReference type="EMBL" id="QBN19002.1"/>
    </source>
</evidence>
<feature type="signal peptide" evidence="1">
    <location>
        <begin position="1"/>
        <end position="18"/>
    </location>
</feature>